<accession>A6JI94</accession>
<dbReference type="EMBL" id="CH473986">
    <property type="protein sequence ID" value="EDL94568.1"/>
    <property type="molecule type" value="Genomic_DNA"/>
</dbReference>
<proteinExistence type="predicted"/>
<protein>
    <submittedName>
        <fullName evidence="1">RCG57671, isoform CRA_b</fullName>
    </submittedName>
</protein>
<gene>
    <name evidence="1" type="ORF">rCG_57671</name>
</gene>
<sequence length="54" mass="6362">MICWVENRKPPENVSRYRGKTGRNRGLLTFGRDILGTCFSDMKCHYTQRLKGDR</sequence>
<reference evidence="2" key="1">
    <citation type="submission" date="2005-09" db="EMBL/GenBank/DDBJ databases">
        <authorList>
            <person name="Mural R.J."/>
            <person name="Li P.W."/>
            <person name="Adams M.D."/>
            <person name="Amanatides P.G."/>
            <person name="Baden-Tillson H."/>
            <person name="Barnstead M."/>
            <person name="Chin S.H."/>
            <person name="Dew I."/>
            <person name="Evans C.A."/>
            <person name="Ferriera S."/>
            <person name="Flanigan M."/>
            <person name="Fosler C."/>
            <person name="Glodek A."/>
            <person name="Gu Z."/>
            <person name="Holt R.A."/>
            <person name="Jennings D."/>
            <person name="Kraft C.L."/>
            <person name="Lu F."/>
            <person name="Nguyen T."/>
            <person name="Nusskern D.R."/>
            <person name="Pfannkoch C.M."/>
            <person name="Sitter C."/>
            <person name="Sutton G.G."/>
            <person name="Venter J.C."/>
            <person name="Wang Z."/>
            <person name="Woodage T."/>
            <person name="Zheng X.H."/>
            <person name="Zhong F."/>
        </authorList>
    </citation>
    <scope>NUCLEOTIDE SEQUENCE [LARGE SCALE GENOMIC DNA]</scope>
    <source>
        <strain>BN</strain>
        <strain evidence="2">Sprague-Dawley</strain>
    </source>
</reference>
<organism evidence="1 2">
    <name type="scientific">Rattus norvegicus</name>
    <name type="common">Rat</name>
    <dbReference type="NCBI Taxonomy" id="10116"/>
    <lineage>
        <taxon>Eukaryota</taxon>
        <taxon>Metazoa</taxon>
        <taxon>Chordata</taxon>
        <taxon>Craniata</taxon>
        <taxon>Vertebrata</taxon>
        <taxon>Euteleostomi</taxon>
        <taxon>Mammalia</taxon>
        <taxon>Eutheria</taxon>
        <taxon>Euarchontoglires</taxon>
        <taxon>Glires</taxon>
        <taxon>Rodentia</taxon>
        <taxon>Myomorpha</taxon>
        <taxon>Muroidea</taxon>
        <taxon>Muridae</taxon>
        <taxon>Murinae</taxon>
        <taxon>Rattus</taxon>
    </lineage>
</organism>
<evidence type="ECO:0000313" key="2">
    <source>
        <dbReference type="Proteomes" id="UP000234681"/>
    </source>
</evidence>
<evidence type="ECO:0000313" key="1">
    <source>
        <dbReference type="EMBL" id="EDL94568.1"/>
    </source>
</evidence>
<dbReference type="AlphaFoldDB" id="A6JI94"/>
<name>A6JI94_RAT</name>
<dbReference type="Proteomes" id="UP000234681">
    <property type="component" value="Chromosome 1"/>
</dbReference>